<dbReference type="InterPro" id="IPR050328">
    <property type="entry name" value="Dev_Immune_Receptor"/>
</dbReference>
<dbReference type="PROSITE" id="PS51450">
    <property type="entry name" value="LRR"/>
    <property type="match status" value="3"/>
</dbReference>
<organism evidence="5">
    <name type="scientific">Menopon gallinae</name>
    <name type="common">poultry shaft louse</name>
    <dbReference type="NCBI Taxonomy" id="328185"/>
    <lineage>
        <taxon>Eukaryota</taxon>
        <taxon>Metazoa</taxon>
        <taxon>Ecdysozoa</taxon>
        <taxon>Arthropoda</taxon>
        <taxon>Hexapoda</taxon>
        <taxon>Insecta</taxon>
        <taxon>Pterygota</taxon>
        <taxon>Neoptera</taxon>
        <taxon>Paraneoptera</taxon>
        <taxon>Psocodea</taxon>
        <taxon>Troctomorpha</taxon>
        <taxon>Phthiraptera</taxon>
        <taxon>Amblycera</taxon>
        <taxon>Menoponidae</taxon>
        <taxon>Menopon</taxon>
    </lineage>
</organism>
<evidence type="ECO:0000256" key="3">
    <source>
        <dbReference type="ARBA" id="ARBA00022737"/>
    </source>
</evidence>
<accession>A0AAW2ICM5</accession>
<dbReference type="PANTHER" id="PTHR24373:SF370">
    <property type="entry name" value="FISH-LIPS, ISOFORM E"/>
    <property type="match status" value="1"/>
</dbReference>
<keyword evidence="1" id="KW-0433">Leucine-rich repeat</keyword>
<dbReference type="InterPro" id="IPR003591">
    <property type="entry name" value="Leu-rich_rpt_typical-subtyp"/>
</dbReference>
<dbReference type="AlphaFoldDB" id="A0AAW2ICM5"/>
<dbReference type="GO" id="GO:0031012">
    <property type="term" value="C:extracellular matrix"/>
    <property type="evidence" value="ECO:0007669"/>
    <property type="project" value="TreeGrafter"/>
</dbReference>
<sequence length="455" mass="51732">MSTFLFTLLGLTVGSTDPCAVRREIAPCTCRLEEPKLKRVIIACEQMATFADIIEMLGNRFPPEQDISLKINYSQLNDMAGRSFKELGMKVSNLKLTFDNLSHLPESSFTGLGEVEYFSLADNRLLEIPRDVLRRMPKLKTLDLGRSRISSLRNEDFRDLPVLQHLLLPGNLLSDIEADSLNGSLRGLTDLEWLFINENRLTTLHEQLPAEAPKLNLIHAGNNHLPKLPPELRNYPNIDALFLSNNDLVSVDGVLQKARRLKKLDLSHNKIYALADDDFAETENMEELQLGYNFLKRLDRSFLPMKKLRILNLTHNLLEEFSFEEIRGLINLQLLDLSHNKIAELTGRKNVVEAGTRVRVLKLEHNEIKAIGGSLLGIRGLQRLDLSHNKLMNIAPDDLIDLEDLRFLDISHNLLTTLEETSKTFLPRLEELIVKQQFAEHAAEGFPRIARSLQG</sequence>
<gene>
    <name evidence="5" type="ORF">PYX00_001191</name>
</gene>
<name>A0AAW2ICM5_9NEOP</name>
<reference evidence="5" key="1">
    <citation type="journal article" date="2024" name="Gigascience">
        <title>Chromosome-level genome of the poultry shaft louse Menopon gallinae provides insight into the host-switching and adaptive evolution of parasitic lice.</title>
        <authorList>
            <person name="Xu Y."/>
            <person name="Ma L."/>
            <person name="Liu S."/>
            <person name="Liang Y."/>
            <person name="Liu Q."/>
            <person name="He Z."/>
            <person name="Tian L."/>
            <person name="Duan Y."/>
            <person name="Cai W."/>
            <person name="Li H."/>
            <person name="Song F."/>
        </authorList>
    </citation>
    <scope>NUCLEOTIDE SEQUENCE</scope>
    <source>
        <strain evidence="5">Cailab_2023a</strain>
    </source>
</reference>
<keyword evidence="2 4" id="KW-0732">Signal</keyword>
<dbReference type="Gene3D" id="3.80.10.10">
    <property type="entry name" value="Ribonuclease Inhibitor"/>
    <property type="match status" value="3"/>
</dbReference>
<dbReference type="EMBL" id="JARGDH010000001">
    <property type="protein sequence ID" value="KAL0279691.1"/>
    <property type="molecule type" value="Genomic_DNA"/>
</dbReference>
<dbReference type="PRINTS" id="PR00019">
    <property type="entry name" value="LEURICHRPT"/>
</dbReference>
<feature type="signal peptide" evidence="4">
    <location>
        <begin position="1"/>
        <end position="16"/>
    </location>
</feature>
<dbReference type="PANTHER" id="PTHR24373">
    <property type="entry name" value="SLIT RELATED LEUCINE-RICH REPEAT NEURONAL PROTEIN"/>
    <property type="match status" value="1"/>
</dbReference>
<dbReference type="InterPro" id="IPR001611">
    <property type="entry name" value="Leu-rich_rpt"/>
</dbReference>
<dbReference type="InterPro" id="IPR032675">
    <property type="entry name" value="LRR_dom_sf"/>
</dbReference>
<proteinExistence type="predicted"/>
<dbReference type="Pfam" id="PF13855">
    <property type="entry name" value="LRR_8"/>
    <property type="match status" value="3"/>
</dbReference>
<evidence type="ECO:0000256" key="4">
    <source>
        <dbReference type="SAM" id="SignalP"/>
    </source>
</evidence>
<protein>
    <submittedName>
        <fullName evidence="5">Uncharacterized protein</fullName>
    </submittedName>
</protein>
<dbReference type="SMART" id="SM00365">
    <property type="entry name" value="LRR_SD22"/>
    <property type="match status" value="6"/>
</dbReference>
<comment type="caution">
    <text evidence="5">The sequence shown here is derived from an EMBL/GenBank/DDBJ whole genome shotgun (WGS) entry which is preliminary data.</text>
</comment>
<dbReference type="SUPFAM" id="SSF52058">
    <property type="entry name" value="L domain-like"/>
    <property type="match status" value="2"/>
</dbReference>
<evidence type="ECO:0000256" key="1">
    <source>
        <dbReference type="ARBA" id="ARBA00022614"/>
    </source>
</evidence>
<dbReference type="SMART" id="SM00369">
    <property type="entry name" value="LRR_TYP"/>
    <property type="match status" value="9"/>
</dbReference>
<keyword evidence="3" id="KW-0677">Repeat</keyword>
<evidence type="ECO:0000313" key="5">
    <source>
        <dbReference type="EMBL" id="KAL0279691.1"/>
    </source>
</evidence>
<feature type="chain" id="PRO_5043856290" evidence="4">
    <location>
        <begin position="17"/>
        <end position="455"/>
    </location>
</feature>
<dbReference type="GO" id="GO:0005615">
    <property type="term" value="C:extracellular space"/>
    <property type="evidence" value="ECO:0007669"/>
    <property type="project" value="TreeGrafter"/>
</dbReference>
<evidence type="ECO:0000256" key="2">
    <source>
        <dbReference type="ARBA" id="ARBA00022729"/>
    </source>
</evidence>